<proteinExistence type="predicted"/>
<keyword evidence="4 5" id="KW-0472">Membrane</keyword>
<dbReference type="Pfam" id="PF01284">
    <property type="entry name" value="MARVEL"/>
    <property type="match status" value="1"/>
</dbReference>
<evidence type="ECO:0000313" key="9">
    <source>
        <dbReference type="Proteomes" id="UP000694523"/>
    </source>
</evidence>
<feature type="domain" description="MARVEL" evidence="7">
    <location>
        <begin position="48"/>
        <end position="181"/>
    </location>
</feature>
<protein>
    <submittedName>
        <fullName evidence="8">CKLF-like MARVEL transmembrane domain containing 8b</fullName>
    </submittedName>
</protein>
<feature type="transmembrane region" description="Helical" evidence="6">
    <location>
        <begin position="116"/>
        <end position="140"/>
    </location>
</feature>
<dbReference type="Ensembl" id="ENSNMLT00000045593.1">
    <property type="protein sequence ID" value="ENSNMLP00000041007.1"/>
    <property type="gene ID" value="ENSNMLG00000025140.1"/>
</dbReference>
<keyword evidence="2 5" id="KW-0812">Transmembrane</keyword>
<dbReference type="PANTHER" id="PTHR22776">
    <property type="entry name" value="MARVEL-CONTAINING POTENTIAL LIPID RAFT-ASSOCIATED PROTEIN"/>
    <property type="match status" value="1"/>
</dbReference>
<keyword evidence="3 6" id="KW-1133">Transmembrane helix</keyword>
<evidence type="ECO:0000256" key="3">
    <source>
        <dbReference type="ARBA" id="ARBA00022989"/>
    </source>
</evidence>
<dbReference type="InterPro" id="IPR050578">
    <property type="entry name" value="MARVEL-CKLF_proteins"/>
</dbReference>
<feature type="transmembrane region" description="Helical" evidence="6">
    <location>
        <begin position="152"/>
        <end position="172"/>
    </location>
</feature>
<evidence type="ECO:0000256" key="4">
    <source>
        <dbReference type="ARBA" id="ARBA00023136"/>
    </source>
</evidence>
<accession>A0A8C6UTG0</accession>
<name>A0A8C6UTG0_9GOBI</name>
<dbReference type="InterPro" id="IPR008253">
    <property type="entry name" value="Marvel"/>
</dbReference>
<dbReference type="PANTHER" id="PTHR22776:SF10">
    <property type="entry name" value="CKLF-LIKE MARVEL TRANSMEMBRANE DOMAIN-CONTAINING PROTEIN 8"/>
    <property type="match status" value="1"/>
</dbReference>
<dbReference type="GO" id="GO:0016020">
    <property type="term" value="C:membrane"/>
    <property type="evidence" value="ECO:0007669"/>
    <property type="project" value="UniProtKB-SubCell"/>
</dbReference>
<sequence>MSHYIHIHTVARTKQRAMDGTAEGPTWRGQAFPQNAISSSSLTFNQPFITSPKGLLLVAEIVFGLVVWILVGGTDYLLLPALCWVTFVSILCWILTLCLFIIFLTGAHSRAPQIPWTTLSLCVNASATVLYLIAAVINAFTMRDATRGRHTYKCWAASTCFAFLTTLCYTSSSFLSFQDWRSTPGVNLFKNSRT</sequence>
<evidence type="ECO:0000256" key="1">
    <source>
        <dbReference type="ARBA" id="ARBA00004141"/>
    </source>
</evidence>
<organism evidence="8 9">
    <name type="scientific">Neogobius melanostomus</name>
    <name type="common">round goby</name>
    <dbReference type="NCBI Taxonomy" id="47308"/>
    <lineage>
        <taxon>Eukaryota</taxon>
        <taxon>Metazoa</taxon>
        <taxon>Chordata</taxon>
        <taxon>Craniata</taxon>
        <taxon>Vertebrata</taxon>
        <taxon>Euteleostomi</taxon>
        <taxon>Actinopterygii</taxon>
        <taxon>Neopterygii</taxon>
        <taxon>Teleostei</taxon>
        <taxon>Neoteleostei</taxon>
        <taxon>Acanthomorphata</taxon>
        <taxon>Gobiaria</taxon>
        <taxon>Gobiiformes</taxon>
        <taxon>Gobioidei</taxon>
        <taxon>Gobiidae</taxon>
        <taxon>Benthophilinae</taxon>
        <taxon>Neogobiini</taxon>
        <taxon>Neogobius</taxon>
    </lineage>
</organism>
<dbReference type="GO" id="GO:0019911">
    <property type="term" value="F:structural constituent of myelin sheath"/>
    <property type="evidence" value="ECO:0007669"/>
    <property type="project" value="TreeGrafter"/>
</dbReference>
<dbReference type="PRINTS" id="PR01884">
    <property type="entry name" value="MALPROTEIN"/>
</dbReference>
<evidence type="ECO:0000256" key="5">
    <source>
        <dbReference type="PROSITE-ProRule" id="PRU00581"/>
    </source>
</evidence>
<reference evidence="8" key="1">
    <citation type="submission" date="2025-08" db="UniProtKB">
        <authorList>
            <consortium name="Ensembl"/>
        </authorList>
    </citation>
    <scope>IDENTIFICATION</scope>
</reference>
<dbReference type="GO" id="GO:0042552">
    <property type="term" value="P:myelination"/>
    <property type="evidence" value="ECO:0007669"/>
    <property type="project" value="TreeGrafter"/>
</dbReference>
<dbReference type="PROSITE" id="PS51225">
    <property type="entry name" value="MARVEL"/>
    <property type="match status" value="1"/>
</dbReference>
<reference evidence="8" key="2">
    <citation type="submission" date="2025-09" db="UniProtKB">
        <authorList>
            <consortium name="Ensembl"/>
        </authorList>
    </citation>
    <scope>IDENTIFICATION</scope>
</reference>
<comment type="subcellular location">
    <subcellularLocation>
        <location evidence="1">Membrane</location>
        <topology evidence="1">Multi-pass membrane protein</topology>
    </subcellularLocation>
</comment>
<keyword evidence="9" id="KW-1185">Reference proteome</keyword>
<evidence type="ECO:0000256" key="2">
    <source>
        <dbReference type="ARBA" id="ARBA00022692"/>
    </source>
</evidence>
<dbReference type="InterPro" id="IPR013295">
    <property type="entry name" value="MAL"/>
</dbReference>
<evidence type="ECO:0000313" key="8">
    <source>
        <dbReference type="Ensembl" id="ENSNMLP00000041007.1"/>
    </source>
</evidence>
<feature type="transmembrane region" description="Helical" evidence="6">
    <location>
        <begin position="78"/>
        <end position="104"/>
    </location>
</feature>
<dbReference type="Proteomes" id="UP000694523">
    <property type="component" value="Unplaced"/>
</dbReference>
<feature type="transmembrane region" description="Helical" evidence="6">
    <location>
        <begin position="54"/>
        <end position="71"/>
    </location>
</feature>
<evidence type="ECO:0000256" key="6">
    <source>
        <dbReference type="SAM" id="Phobius"/>
    </source>
</evidence>
<evidence type="ECO:0000259" key="7">
    <source>
        <dbReference type="PROSITE" id="PS51225"/>
    </source>
</evidence>
<dbReference type="AlphaFoldDB" id="A0A8C6UTG0"/>